<evidence type="ECO:0000313" key="1">
    <source>
        <dbReference type="EMBL" id="MBB5156984.1"/>
    </source>
</evidence>
<protein>
    <submittedName>
        <fullName evidence="1">Putative RNA-binding Zn ribbon-like protein</fullName>
    </submittedName>
</protein>
<dbReference type="EMBL" id="JACHIW010000001">
    <property type="protein sequence ID" value="MBB5156984.1"/>
    <property type="molecule type" value="Genomic_DNA"/>
</dbReference>
<evidence type="ECO:0000313" key="2">
    <source>
        <dbReference type="Proteomes" id="UP000584374"/>
    </source>
</evidence>
<sequence length="62" mass="6712">MTTQRKPLSAEAERTARLDALAVFRAAVHQDPAGLVAIVKQPDWAVLDTRRVVSVTVPAETS</sequence>
<organism evidence="1 2">
    <name type="scientific">Saccharopolyspora phatthalungensis</name>
    <dbReference type="NCBI Taxonomy" id="664693"/>
    <lineage>
        <taxon>Bacteria</taxon>
        <taxon>Bacillati</taxon>
        <taxon>Actinomycetota</taxon>
        <taxon>Actinomycetes</taxon>
        <taxon>Pseudonocardiales</taxon>
        <taxon>Pseudonocardiaceae</taxon>
        <taxon>Saccharopolyspora</taxon>
    </lineage>
</organism>
<comment type="caution">
    <text evidence="1">The sequence shown here is derived from an EMBL/GenBank/DDBJ whole genome shotgun (WGS) entry which is preliminary data.</text>
</comment>
<name>A0A840Q8C9_9PSEU</name>
<dbReference type="Proteomes" id="UP000584374">
    <property type="component" value="Unassembled WGS sequence"/>
</dbReference>
<dbReference type="RefSeq" id="WP_184728014.1">
    <property type="nucleotide sequence ID" value="NZ_JACHIW010000001.1"/>
</dbReference>
<proteinExistence type="predicted"/>
<reference evidence="1 2" key="1">
    <citation type="submission" date="2020-08" db="EMBL/GenBank/DDBJ databases">
        <title>Sequencing the genomes of 1000 actinobacteria strains.</title>
        <authorList>
            <person name="Klenk H.-P."/>
        </authorList>
    </citation>
    <scope>NUCLEOTIDE SEQUENCE [LARGE SCALE GENOMIC DNA]</scope>
    <source>
        <strain evidence="1 2">DSM 45584</strain>
    </source>
</reference>
<keyword evidence="2" id="KW-1185">Reference proteome</keyword>
<accession>A0A840Q8C9</accession>
<dbReference type="AlphaFoldDB" id="A0A840Q8C9"/>
<gene>
    <name evidence="1" type="ORF">BJ970_004518</name>
</gene>